<feature type="domain" description="GH26" evidence="5">
    <location>
        <begin position="243"/>
        <end position="543"/>
    </location>
</feature>
<protein>
    <recommendedName>
        <fullName evidence="5">GH26 domain-containing protein</fullName>
    </recommendedName>
</protein>
<organism evidence="6 7">
    <name type="scientific">Neobacillus piezotolerans</name>
    <dbReference type="NCBI Taxonomy" id="2259171"/>
    <lineage>
        <taxon>Bacteria</taxon>
        <taxon>Bacillati</taxon>
        <taxon>Bacillota</taxon>
        <taxon>Bacilli</taxon>
        <taxon>Bacillales</taxon>
        <taxon>Bacillaceae</taxon>
        <taxon>Neobacillus</taxon>
    </lineage>
</organism>
<dbReference type="SUPFAM" id="SSF51445">
    <property type="entry name" value="(Trans)glycosidases"/>
    <property type="match status" value="1"/>
</dbReference>
<proteinExistence type="inferred from homology"/>
<dbReference type="GO" id="GO:0016985">
    <property type="term" value="F:mannan endo-1,4-beta-mannosidase activity"/>
    <property type="evidence" value="ECO:0007669"/>
    <property type="project" value="InterPro"/>
</dbReference>
<dbReference type="InterPro" id="IPR022790">
    <property type="entry name" value="GH26_dom"/>
</dbReference>
<dbReference type="InterPro" id="IPR017853">
    <property type="entry name" value="GH"/>
</dbReference>
<evidence type="ECO:0000313" key="6">
    <source>
        <dbReference type="EMBL" id="RDU37134.1"/>
    </source>
</evidence>
<evidence type="ECO:0000259" key="5">
    <source>
        <dbReference type="PROSITE" id="PS51764"/>
    </source>
</evidence>
<feature type="active site" description="Nucleophile" evidence="4">
    <location>
        <position position="475"/>
    </location>
</feature>
<evidence type="ECO:0000313" key="7">
    <source>
        <dbReference type="Proteomes" id="UP000257144"/>
    </source>
</evidence>
<dbReference type="InterPro" id="IPR000805">
    <property type="entry name" value="Glyco_hydro_26"/>
</dbReference>
<dbReference type="GO" id="GO:0006080">
    <property type="term" value="P:substituted mannan metabolic process"/>
    <property type="evidence" value="ECO:0007669"/>
    <property type="project" value="InterPro"/>
</dbReference>
<keyword evidence="3 4" id="KW-0326">Glycosidase</keyword>
<keyword evidence="2 4" id="KW-0378">Hydrolase</keyword>
<reference evidence="6 7" key="1">
    <citation type="submission" date="2018-07" db="EMBL/GenBank/DDBJ databases">
        <title>Bacillus sp. YLB-04 draft genome sequence.</title>
        <authorList>
            <person name="Yu L."/>
            <person name="Tang X."/>
        </authorList>
    </citation>
    <scope>NUCLEOTIDE SEQUENCE [LARGE SCALE GENOMIC DNA]</scope>
    <source>
        <strain evidence="6 7">YLB-04</strain>
    </source>
</reference>
<dbReference type="PROSITE" id="PS51764">
    <property type="entry name" value="GH26"/>
    <property type="match status" value="1"/>
</dbReference>
<dbReference type="Proteomes" id="UP000257144">
    <property type="component" value="Unassembled WGS sequence"/>
</dbReference>
<dbReference type="EMBL" id="QNQT01000003">
    <property type="protein sequence ID" value="RDU37134.1"/>
    <property type="molecule type" value="Genomic_DNA"/>
</dbReference>
<keyword evidence="7" id="KW-1185">Reference proteome</keyword>
<dbReference type="PANTHER" id="PTHR40079:SF4">
    <property type="entry name" value="GH26 DOMAIN-CONTAINING PROTEIN-RELATED"/>
    <property type="match status" value="1"/>
</dbReference>
<dbReference type="Pfam" id="PF02156">
    <property type="entry name" value="Glyco_hydro_26"/>
    <property type="match status" value="1"/>
</dbReference>
<sequence length="546" mass="62994">MKKLLIILVCLSVLGGGAYWFVSQPNNAQNIREQASIQATAKPAKEKPYVEEFTGGDFYVLWKNEQKSRSLHPDNVTTLTTSETTATYTNNWNGFQLSFPKEWEIDSRQAPNYTRLFTKDFRIDLTVQNVDKAWTSPVGYITKTIETLKPNITADKRWWKQGFAARQIDYARPAIQGIDHDMNRYSYLFLTRGNRVFTFQLKTDEKHFEPMKAALIQMASTLKTVSPTQMDLNTVIKANPPNPEVRLKHKYDSLIIPKNHFVMGAYMPKSRDIDALNEYLENPLGAQMFYKPIDSSYDEYTKELLDGDKLPIVTILFEKANSSTNADVVENIINGSFDKNLLTWAKTVKSLKGPVLFRLGNEMNGDWSAWSHKNTYNDPDLYKLTFRHIVELFKKNGTDNAYFVWNPNHVSSPYFEWNEAHMYFPGDKYVDFVGMTSYNFGKTQWNNYQYIDTLYGDLYWEYSRSYYGKPLMIGEFGTVETGGNKAEWITTAFEEIPRTYPNIKIAVWFDQAHGPFDFRIRTSPASAEAFKKGMAQPAVVKGLNYK</sequence>
<dbReference type="RefSeq" id="WP_115451962.1">
    <property type="nucleotide sequence ID" value="NZ_QNQT01000003.1"/>
</dbReference>
<comment type="caution">
    <text evidence="6">The sequence shown here is derived from an EMBL/GenBank/DDBJ whole genome shotgun (WGS) entry which is preliminary data.</text>
</comment>
<evidence type="ECO:0000256" key="2">
    <source>
        <dbReference type="ARBA" id="ARBA00022801"/>
    </source>
</evidence>
<dbReference type="PANTHER" id="PTHR40079">
    <property type="entry name" value="MANNAN ENDO-1,4-BETA-MANNOSIDASE E-RELATED"/>
    <property type="match status" value="1"/>
</dbReference>
<evidence type="ECO:0000256" key="1">
    <source>
        <dbReference type="ARBA" id="ARBA00007754"/>
    </source>
</evidence>
<evidence type="ECO:0000256" key="4">
    <source>
        <dbReference type="PROSITE-ProRule" id="PRU01100"/>
    </source>
</evidence>
<gene>
    <name evidence="6" type="ORF">DRW41_10660</name>
</gene>
<name>A0A3D8GRN7_9BACI</name>
<dbReference type="OrthoDB" id="185675at2"/>
<evidence type="ECO:0000256" key="3">
    <source>
        <dbReference type="ARBA" id="ARBA00023295"/>
    </source>
</evidence>
<accession>A0A3D8GRN7</accession>
<comment type="similarity">
    <text evidence="1 4">Belongs to the glycosyl hydrolase 26 family.</text>
</comment>
<dbReference type="Gene3D" id="3.20.20.80">
    <property type="entry name" value="Glycosidases"/>
    <property type="match status" value="1"/>
</dbReference>
<feature type="active site" description="Proton donor" evidence="4">
    <location>
        <position position="362"/>
    </location>
</feature>
<dbReference type="AlphaFoldDB" id="A0A3D8GRN7"/>